<dbReference type="Pfam" id="PF08240">
    <property type="entry name" value="ADH_N"/>
    <property type="match status" value="1"/>
</dbReference>
<name>Q6CX77_KLULA</name>
<dbReference type="PANTHER" id="PTHR48106:SF13">
    <property type="entry name" value="QUINONE OXIDOREDUCTASE-RELATED"/>
    <property type="match status" value="1"/>
</dbReference>
<dbReference type="SUPFAM" id="SSF50129">
    <property type="entry name" value="GroES-like"/>
    <property type="match status" value="1"/>
</dbReference>
<dbReference type="SUPFAM" id="SSF51735">
    <property type="entry name" value="NAD(P)-binding Rossmann-fold domains"/>
    <property type="match status" value="1"/>
</dbReference>
<dbReference type="InterPro" id="IPR011032">
    <property type="entry name" value="GroES-like_sf"/>
</dbReference>
<evidence type="ECO:0000256" key="3">
    <source>
        <dbReference type="ARBA" id="ARBA00043088"/>
    </source>
</evidence>
<dbReference type="GO" id="GO:0005829">
    <property type="term" value="C:cytosol"/>
    <property type="evidence" value="ECO:0007669"/>
    <property type="project" value="TreeGrafter"/>
</dbReference>
<gene>
    <name evidence="6" type="ORF">KLLA0_A10549g</name>
</gene>
<proteinExistence type="predicted"/>
<dbReference type="GO" id="GO:0003960">
    <property type="term" value="F:quinone reductase (NADPH) activity"/>
    <property type="evidence" value="ECO:0007669"/>
    <property type="project" value="InterPro"/>
</dbReference>
<dbReference type="GO" id="GO:0035925">
    <property type="term" value="F:mRNA 3'-UTR AU-rich region binding"/>
    <property type="evidence" value="ECO:0007669"/>
    <property type="project" value="TreeGrafter"/>
</dbReference>
<dbReference type="GO" id="GO:0070402">
    <property type="term" value="F:NADPH binding"/>
    <property type="evidence" value="ECO:0007669"/>
    <property type="project" value="TreeGrafter"/>
</dbReference>
<organism evidence="6 7">
    <name type="scientific">Kluyveromyces lactis (strain ATCC 8585 / CBS 2359 / DSM 70799 / NBRC 1267 / NRRL Y-1140 / WM37)</name>
    <name type="common">Yeast</name>
    <name type="synonym">Candida sphaerica</name>
    <dbReference type="NCBI Taxonomy" id="284590"/>
    <lineage>
        <taxon>Eukaryota</taxon>
        <taxon>Fungi</taxon>
        <taxon>Dikarya</taxon>
        <taxon>Ascomycota</taxon>
        <taxon>Saccharomycotina</taxon>
        <taxon>Saccharomycetes</taxon>
        <taxon>Saccharomycetales</taxon>
        <taxon>Saccharomycetaceae</taxon>
        <taxon>Kluyveromyces</taxon>
    </lineage>
</organism>
<evidence type="ECO:0000313" key="6">
    <source>
        <dbReference type="EMBL" id="CAH03050.1"/>
    </source>
</evidence>
<evidence type="ECO:0000259" key="5">
    <source>
        <dbReference type="SMART" id="SM00829"/>
    </source>
</evidence>
<dbReference type="InterPro" id="IPR036291">
    <property type="entry name" value="NAD(P)-bd_dom_sf"/>
</dbReference>
<dbReference type="PROSITE" id="PS01162">
    <property type="entry name" value="QOR_ZETA_CRYSTAL"/>
    <property type="match status" value="1"/>
</dbReference>
<dbReference type="EMBL" id="CR382121">
    <property type="protein sequence ID" value="CAH03050.1"/>
    <property type="molecule type" value="Genomic_DNA"/>
</dbReference>
<reference evidence="6 7" key="1">
    <citation type="journal article" date="2004" name="Nature">
        <title>Genome evolution in yeasts.</title>
        <authorList>
            <consortium name="Genolevures"/>
            <person name="Dujon B."/>
            <person name="Sherman D."/>
            <person name="Fischer G."/>
            <person name="Durrens P."/>
            <person name="Casaregola S."/>
            <person name="Lafontaine I."/>
            <person name="de Montigny J."/>
            <person name="Marck C."/>
            <person name="Neuveglise C."/>
            <person name="Talla E."/>
            <person name="Goffard N."/>
            <person name="Frangeul L."/>
            <person name="Aigle M."/>
            <person name="Anthouard V."/>
            <person name="Babour A."/>
            <person name="Barbe V."/>
            <person name="Barnay S."/>
            <person name="Blanchin S."/>
            <person name="Beckerich J.M."/>
            <person name="Beyne E."/>
            <person name="Bleykasten C."/>
            <person name="Boisrame A."/>
            <person name="Boyer J."/>
            <person name="Cattolico L."/>
            <person name="Confanioleri F."/>
            <person name="de Daruvar A."/>
            <person name="Despons L."/>
            <person name="Fabre E."/>
            <person name="Fairhead C."/>
            <person name="Ferry-Dumazet H."/>
            <person name="Groppi A."/>
            <person name="Hantraye F."/>
            <person name="Hennequin C."/>
            <person name="Jauniaux N."/>
            <person name="Joyet P."/>
            <person name="Kachouri R."/>
            <person name="Kerrest A."/>
            <person name="Koszul R."/>
            <person name="Lemaire M."/>
            <person name="Lesur I."/>
            <person name="Ma L."/>
            <person name="Muller H."/>
            <person name="Nicaud J.M."/>
            <person name="Nikolski M."/>
            <person name="Oztas S."/>
            <person name="Ozier-Kalogeropoulos O."/>
            <person name="Pellenz S."/>
            <person name="Potier S."/>
            <person name="Richard G.F."/>
            <person name="Straub M.L."/>
            <person name="Suleau A."/>
            <person name="Swennene D."/>
            <person name="Tekaia F."/>
            <person name="Wesolowski-Louvel M."/>
            <person name="Westhof E."/>
            <person name="Wirth B."/>
            <person name="Zeniou-Meyer M."/>
            <person name="Zivanovic I."/>
            <person name="Bolotin-Fukuhara M."/>
            <person name="Thierry A."/>
            <person name="Bouchier C."/>
            <person name="Caudron B."/>
            <person name="Scarpelli C."/>
            <person name="Gaillardin C."/>
            <person name="Weissenbach J."/>
            <person name="Wincker P."/>
            <person name="Souciet J.L."/>
        </authorList>
    </citation>
    <scope>NUCLEOTIDE SEQUENCE [LARGE SCALE GENOMIC DNA]</scope>
    <source>
        <strain evidence="7">ATCC 8585 / CBS 2359 / DSM 70799 / NBRC 1267 / NRRL Y-1140 / WM37</strain>
    </source>
</reference>
<dbReference type="FunFam" id="3.40.50.720:FF:000053">
    <property type="entry name" value="Quinone oxidoreductase 1"/>
    <property type="match status" value="1"/>
</dbReference>
<dbReference type="InterPro" id="IPR002364">
    <property type="entry name" value="Quin_OxRdtase/zeta-crystal_CS"/>
</dbReference>
<dbReference type="Pfam" id="PF00107">
    <property type="entry name" value="ADH_zinc_N"/>
    <property type="match status" value="1"/>
</dbReference>
<keyword evidence="7" id="KW-1185">Reference proteome</keyword>
<dbReference type="STRING" id="284590.Q6CX77"/>
<dbReference type="InterPro" id="IPR047618">
    <property type="entry name" value="QOR-like"/>
</dbReference>
<accession>Q6CX77</accession>
<dbReference type="InParanoid" id="Q6CX77"/>
<dbReference type="InterPro" id="IPR013154">
    <property type="entry name" value="ADH-like_N"/>
</dbReference>
<dbReference type="SMART" id="SM00829">
    <property type="entry name" value="PKS_ER"/>
    <property type="match status" value="1"/>
</dbReference>
<keyword evidence="2" id="KW-0560">Oxidoreductase</keyword>
<dbReference type="eggNOG" id="KOG1197">
    <property type="taxonomic scope" value="Eukaryota"/>
</dbReference>
<dbReference type="PaxDb" id="284590-Q6CX77"/>
<dbReference type="Proteomes" id="UP000000598">
    <property type="component" value="Chromosome A"/>
</dbReference>
<dbReference type="CDD" id="cd05286">
    <property type="entry name" value="QOR2"/>
    <property type="match status" value="1"/>
</dbReference>
<dbReference type="Gene3D" id="3.40.50.720">
    <property type="entry name" value="NAD(P)-binding Rossmann-like Domain"/>
    <property type="match status" value="1"/>
</dbReference>
<evidence type="ECO:0000256" key="1">
    <source>
        <dbReference type="ARBA" id="ARBA00022857"/>
    </source>
</evidence>
<evidence type="ECO:0000256" key="2">
    <source>
        <dbReference type="ARBA" id="ARBA00023002"/>
    </source>
</evidence>
<dbReference type="HOGENOM" id="CLU_026673_3_1_1"/>
<dbReference type="FunCoup" id="Q6CX77">
    <property type="interactions" value="654"/>
</dbReference>
<dbReference type="InterPro" id="IPR020843">
    <property type="entry name" value="ER"/>
</dbReference>
<dbReference type="GO" id="GO:0008270">
    <property type="term" value="F:zinc ion binding"/>
    <property type="evidence" value="ECO:0007669"/>
    <property type="project" value="InterPro"/>
</dbReference>
<dbReference type="KEGG" id="kla:KLLA0_A10549g"/>
<protein>
    <recommendedName>
        <fullName evidence="4">Probable quinone oxidoreductase</fullName>
    </recommendedName>
    <alternativeName>
        <fullName evidence="3">NADPH:quinone reductase</fullName>
    </alternativeName>
</protein>
<evidence type="ECO:0000256" key="4">
    <source>
        <dbReference type="ARBA" id="ARBA00070796"/>
    </source>
</evidence>
<dbReference type="AlphaFoldDB" id="Q6CX77"/>
<keyword evidence="1" id="KW-0521">NADP</keyword>
<feature type="domain" description="Enoyl reductase (ER)" evidence="5">
    <location>
        <begin position="36"/>
        <end position="349"/>
    </location>
</feature>
<dbReference type="Gene3D" id="3.90.180.10">
    <property type="entry name" value="Medium-chain alcohol dehydrogenases, catalytic domain"/>
    <property type="match status" value="1"/>
</dbReference>
<dbReference type="PANTHER" id="PTHR48106">
    <property type="entry name" value="QUINONE OXIDOREDUCTASE PIG3-RELATED"/>
    <property type="match status" value="1"/>
</dbReference>
<evidence type="ECO:0000313" key="7">
    <source>
        <dbReference type="Proteomes" id="UP000000598"/>
    </source>
</evidence>
<dbReference type="InterPro" id="IPR013149">
    <property type="entry name" value="ADH-like_C"/>
</dbReference>
<sequence>MFSAVRSVVSSGIKTSIRTMSTIPGVQKVVLIRENGGPEVLKYEEDYPVPKIGATDLLIKNKYAGINFIEVYFRKGIYPSEKPYVLGREAVGEVVAKGDQVDKYNVGDKVAYLSASTFAQFTKYPQNGHLIKLPKDISAEKEKIIAGSLVQGLTPLTFIDEAYNVQKGDFILVYAAAGGVGLIFDQLLKARGARTIAVASTDEKLQLAKEYGAEFLINSTKDDIVEKVKEFTNGEGVAAAFDSIGKDTFETTLQVVKRKGTIVSFGNASGAVPPFSINRLSPKNLKLVRPQLFAYVADPSEWEHYSSELIRLIDSGELKITISKVYPLKDYKEATEDLESRKTVGKLILEIPE</sequence>
<dbReference type="OMA" id="KGMTAHY"/>